<evidence type="ECO:0000256" key="2">
    <source>
        <dbReference type="SAM" id="MobiDB-lite"/>
    </source>
</evidence>
<evidence type="ECO:0000313" key="5">
    <source>
        <dbReference type="Proteomes" id="UP000756132"/>
    </source>
</evidence>
<dbReference type="OrthoDB" id="103819at2759"/>
<sequence length="645" mass="71316">MLALQVGELSENKIDRIEKSLQNIEHLLRNRPEDTSPFQTPSSTESHSGGRDVRGDYLSVEQLEDSSGATTPFAGFTGHQRDSLAAKDVLEQTVESNLVVRQDQQFSEALSSLWAILGRLRDDVAGPSVPPSEGRGAAKQAAEASLPSWEGVEEILHKTEGKPMMCVPSMFLLCLPCVKLPTFVRKARALYTSGHVAAPCDQLLVFSGLYCLCEEFSATAEEQASAEKYDRMARDLKYWVLRAVSSFALLALPTRDNIEALVAGASVMVDMCKPSLSWTLSATASRLCQIAGWNRLSALAHDSKIERNEKVALFWCAYGLDRNASLRLGRAPCIQDFDIDVPRPQPLDQFDEASLFLLNFWIDVAKVQGQVCSSLFSPGALRQPQDTRTRLAETLAIELNKIWTAREENNHVSAPLFTTQNQASLFCNADICLAGDRVMYYSTLTTILHAVPPTDGSASPALEAARACLQACHSLARGQVSNIYSWTAYCHWIILHTPLTPFTVVFCHIIANHNSSQQDLKLLDDFLDSLRPAAGLSEGVEKFLSLCSVFVKVAKAYVRAKAQEEISYSQSADMQFSQPQPMQPVLGQFDGYLSALGFAPHNTADQIDLDWYNGNVNLLNMMEQDINDPNDPMWDYNYMPGPQQS</sequence>
<feature type="compositionally biased region" description="Polar residues" evidence="2">
    <location>
        <begin position="36"/>
        <end position="47"/>
    </location>
</feature>
<dbReference type="SMART" id="SM00906">
    <property type="entry name" value="Fungal_trans"/>
    <property type="match status" value="1"/>
</dbReference>
<organism evidence="4 5">
    <name type="scientific">Passalora fulva</name>
    <name type="common">Tomato leaf mold</name>
    <name type="synonym">Cladosporium fulvum</name>
    <dbReference type="NCBI Taxonomy" id="5499"/>
    <lineage>
        <taxon>Eukaryota</taxon>
        <taxon>Fungi</taxon>
        <taxon>Dikarya</taxon>
        <taxon>Ascomycota</taxon>
        <taxon>Pezizomycotina</taxon>
        <taxon>Dothideomycetes</taxon>
        <taxon>Dothideomycetidae</taxon>
        <taxon>Mycosphaerellales</taxon>
        <taxon>Mycosphaerellaceae</taxon>
        <taxon>Fulvia</taxon>
    </lineage>
</organism>
<dbReference type="GO" id="GO:0003700">
    <property type="term" value="F:DNA-binding transcription factor activity"/>
    <property type="evidence" value="ECO:0007669"/>
    <property type="project" value="InterPro"/>
</dbReference>
<dbReference type="GeneID" id="71985441"/>
<dbReference type="AlphaFoldDB" id="A0A9Q8LH02"/>
<dbReference type="EMBL" id="CP090167">
    <property type="protein sequence ID" value="UJO17246.1"/>
    <property type="molecule type" value="Genomic_DNA"/>
</dbReference>
<dbReference type="GO" id="GO:0003677">
    <property type="term" value="F:DNA binding"/>
    <property type="evidence" value="ECO:0007669"/>
    <property type="project" value="InterPro"/>
</dbReference>
<dbReference type="GO" id="GO:0008270">
    <property type="term" value="F:zinc ion binding"/>
    <property type="evidence" value="ECO:0007669"/>
    <property type="project" value="InterPro"/>
</dbReference>
<keyword evidence="5" id="KW-1185">Reference proteome</keyword>
<feature type="region of interest" description="Disordered" evidence="2">
    <location>
        <begin position="25"/>
        <end position="53"/>
    </location>
</feature>
<dbReference type="CDD" id="cd12148">
    <property type="entry name" value="fungal_TF_MHR"/>
    <property type="match status" value="1"/>
</dbReference>
<evidence type="ECO:0000313" key="4">
    <source>
        <dbReference type="EMBL" id="UJO17246.1"/>
    </source>
</evidence>
<reference evidence="4" key="1">
    <citation type="submission" date="2021-12" db="EMBL/GenBank/DDBJ databases">
        <authorList>
            <person name="Zaccaron A."/>
            <person name="Stergiopoulos I."/>
        </authorList>
    </citation>
    <scope>NUCLEOTIDE SEQUENCE</scope>
    <source>
        <strain evidence="4">Race5_Kim</strain>
    </source>
</reference>
<proteinExistence type="predicted"/>
<evidence type="ECO:0000259" key="3">
    <source>
        <dbReference type="SMART" id="SM00906"/>
    </source>
</evidence>
<dbReference type="Proteomes" id="UP000756132">
    <property type="component" value="Chromosome 5"/>
</dbReference>
<dbReference type="PANTHER" id="PTHR46910">
    <property type="entry name" value="TRANSCRIPTION FACTOR PDR1"/>
    <property type="match status" value="1"/>
</dbReference>
<accession>A0A9Q8LH02</accession>
<dbReference type="InterPro" id="IPR007219">
    <property type="entry name" value="XnlR_reg_dom"/>
</dbReference>
<feature type="domain" description="Xylanolytic transcriptional activator regulatory" evidence="3">
    <location>
        <begin position="277"/>
        <end position="350"/>
    </location>
</feature>
<name>A0A9Q8LH02_PASFU</name>
<keyword evidence="1" id="KW-0539">Nucleus</keyword>
<evidence type="ECO:0000256" key="1">
    <source>
        <dbReference type="ARBA" id="ARBA00023242"/>
    </source>
</evidence>
<dbReference type="RefSeq" id="XP_047761612.1">
    <property type="nucleotide sequence ID" value="XM_047904711.1"/>
</dbReference>
<dbReference type="GO" id="GO:0006351">
    <property type="term" value="P:DNA-templated transcription"/>
    <property type="evidence" value="ECO:0007669"/>
    <property type="project" value="InterPro"/>
</dbReference>
<protein>
    <recommendedName>
        <fullName evidence="3">Xylanolytic transcriptional activator regulatory domain-containing protein</fullName>
    </recommendedName>
</protein>
<dbReference type="PANTHER" id="PTHR46910:SF5">
    <property type="entry name" value="ZN(II)2CYS6 TRANSCRIPTION FACTOR (EUROFUNG)"/>
    <property type="match status" value="1"/>
</dbReference>
<dbReference type="Pfam" id="PF04082">
    <property type="entry name" value="Fungal_trans"/>
    <property type="match status" value="1"/>
</dbReference>
<dbReference type="KEGG" id="ffu:CLAFUR5_05563"/>
<reference evidence="4" key="2">
    <citation type="journal article" date="2022" name="Microb. Genom.">
        <title>A chromosome-scale genome assembly of the tomato pathogen Cladosporium fulvum reveals a compartmentalized genome architecture and the presence of a dispensable chromosome.</title>
        <authorList>
            <person name="Zaccaron A.Z."/>
            <person name="Chen L.H."/>
            <person name="Samaras A."/>
            <person name="Stergiopoulos I."/>
        </authorList>
    </citation>
    <scope>NUCLEOTIDE SEQUENCE</scope>
    <source>
        <strain evidence="4">Race5_Kim</strain>
    </source>
</reference>
<dbReference type="InterPro" id="IPR050987">
    <property type="entry name" value="AtrR-like"/>
</dbReference>
<gene>
    <name evidence="4" type="ORF">CLAFUR5_05563</name>
</gene>